<evidence type="ECO:0000313" key="2">
    <source>
        <dbReference type="EMBL" id="SDB82192.1"/>
    </source>
</evidence>
<feature type="signal peptide" evidence="1">
    <location>
        <begin position="1"/>
        <end position="23"/>
    </location>
</feature>
<dbReference type="STRING" id="1219383.SAMN05421733_101282"/>
<gene>
    <name evidence="2" type="ORF">SAMN05421733_101282</name>
</gene>
<dbReference type="EMBL" id="FMYL01000001">
    <property type="protein sequence ID" value="SDB82192.1"/>
    <property type="molecule type" value="Genomic_DNA"/>
</dbReference>
<dbReference type="AlphaFoldDB" id="A0A1G6GJJ4"/>
<keyword evidence="3" id="KW-1185">Reference proteome</keyword>
<organism evidence="2 3">
    <name type="scientific">Acinetobacter boissieri</name>
    <dbReference type="NCBI Taxonomy" id="1219383"/>
    <lineage>
        <taxon>Bacteria</taxon>
        <taxon>Pseudomonadati</taxon>
        <taxon>Pseudomonadota</taxon>
        <taxon>Gammaproteobacteria</taxon>
        <taxon>Moraxellales</taxon>
        <taxon>Moraxellaceae</taxon>
        <taxon>Acinetobacter</taxon>
    </lineage>
</organism>
<dbReference type="PROSITE" id="PS51257">
    <property type="entry name" value="PROKAR_LIPOPROTEIN"/>
    <property type="match status" value="1"/>
</dbReference>
<dbReference type="RefSeq" id="WP_092746544.1">
    <property type="nucleotide sequence ID" value="NZ_FMYL01000001.1"/>
</dbReference>
<feature type="chain" id="PRO_5017259093" description="Hemolysin" evidence="1">
    <location>
        <begin position="24"/>
        <end position="79"/>
    </location>
</feature>
<evidence type="ECO:0000313" key="3">
    <source>
        <dbReference type="Proteomes" id="UP000242501"/>
    </source>
</evidence>
<dbReference type="PANTHER" id="PTHR38008">
    <property type="entry name" value="HEMOLYSIN-RELATED"/>
    <property type="match status" value="1"/>
</dbReference>
<evidence type="ECO:0000256" key="1">
    <source>
        <dbReference type="SAM" id="SignalP"/>
    </source>
</evidence>
<name>A0A1G6GJJ4_9GAMM</name>
<accession>A0A1G6GJJ4</accession>
<dbReference type="PANTHER" id="PTHR38008:SF2">
    <property type="entry name" value="HEMOLYSIN"/>
    <property type="match status" value="1"/>
</dbReference>
<protein>
    <recommendedName>
        <fullName evidence="4">Hemolysin</fullName>
    </recommendedName>
</protein>
<dbReference type="OrthoDB" id="148878at2"/>
<keyword evidence="1" id="KW-0732">Signal</keyword>
<dbReference type="Proteomes" id="UP000242501">
    <property type="component" value="Unassembled WGS sequence"/>
</dbReference>
<sequence length="79" mass="8895">MKKRYSISTLVMCGLILSACSHSPTKKTLQMANPASQYCIEQGGKLHPLKDAFGNQTNNCKLPKGLEKDEWDLYRETHP</sequence>
<dbReference type="Pfam" id="PF03891">
    <property type="entry name" value="DUF333"/>
    <property type="match status" value="1"/>
</dbReference>
<proteinExistence type="predicted"/>
<evidence type="ECO:0008006" key="4">
    <source>
        <dbReference type="Google" id="ProtNLM"/>
    </source>
</evidence>
<dbReference type="InterPro" id="IPR005590">
    <property type="entry name" value="DUF333"/>
</dbReference>
<reference evidence="3" key="1">
    <citation type="submission" date="2016-09" db="EMBL/GenBank/DDBJ databases">
        <authorList>
            <person name="Varghese N."/>
            <person name="Submissions S."/>
        </authorList>
    </citation>
    <scope>NUCLEOTIDE SEQUENCE [LARGE SCALE GENOMIC DNA]</scope>
    <source>
        <strain evidence="3">ANC 4422</strain>
    </source>
</reference>